<dbReference type="InterPro" id="IPR013483">
    <property type="entry name" value="MoaA"/>
</dbReference>
<keyword evidence="10" id="KW-0501">Molybdenum cofactor biosynthesis</keyword>
<keyword evidence="11" id="KW-0456">Lyase</keyword>
<keyword evidence="4" id="KW-0949">S-adenosyl-L-methionine</keyword>
<protein>
    <recommendedName>
        <fullName evidence="2">GTP 3',8-cyclase</fullName>
        <ecNumber evidence="2">4.1.99.22</ecNumber>
    </recommendedName>
</protein>
<proteinExistence type="predicted"/>
<keyword evidence="6" id="KW-0547">Nucleotide-binding</keyword>
<evidence type="ECO:0000256" key="4">
    <source>
        <dbReference type="ARBA" id="ARBA00022691"/>
    </source>
</evidence>
<dbReference type="InterPro" id="IPR007197">
    <property type="entry name" value="rSAM"/>
</dbReference>
<keyword evidence="7" id="KW-0408">Iron</keyword>
<dbReference type="PROSITE" id="PS01305">
    <property type="entry name" value="MOAA_NIFB_PQQE"/>
    <property type="match status" value="1"/>
</dbReference>
<dbReference type="SFLD" id="SFLDG01383">
    <property type="entry name" value="cyclic_pyranopterin_phosphate"/>
    <property type="match status" value="1"/>
</dbReference>
<evidence type="ECO:0000256" key="11">
    <source>
        <dbReference type="ARBA" id="ARBA00023239"/>
    </source>
</evidence>
<dbReference type="EC" id="4.1.99.22" evidence="2"/>
<dbReference type="Gene3D" id="3.20.20.70">
    <property type="entry name" value="Aldolase class I"/>
    <property type="match status" value="1"/>
</dbReference>
<dbReference type="Pfam" id="PF04055">
    <property type="entry name" value="Radical_SAM"/>
    <property type="match status" value="1"/>
</dbReference>
<evidence type="ECO:0000256" key="7">
    <source>
        <dbReference type="ARBA" id="ARBA00023004"/>
    </source>
</evidence>
<evidence type="ECO:0000256" key="5">
    <source>
        <dbReference type="ARBA" id="ARBA00022723"/>
    </source>
</evidence>
<dbReference type="GO" id="GO:0051539">
    <property type="term" value="F:4 iron, 4 sulfur cluster binding"/>
    <property type="evidence" value="ECO:0007669"/>
    <property type="project" value="UniProtKB-KW"/>
</dbReference>
<dbReference type="InterPro" id="IPR013785">
    <property type="entry name" value="Aldolase_TIM"/>
</dbReference>
<evidence type="ECO:0000313" key="14">
    <source>
        <dbReference type="EMBL" id="SMB90441.1"/>
    </source>
</evidence>
<evidence type="ECO:0000256" key="10">
    <source>
        <dbReference type="ARBA" id="ARBA00023150"/>
    </source>
</evidence>
<reference evidence="15" key="1">
    <citation type="submission" date="2017-04" db="EMBL/GenBank/DDBJ databases">
        <authorList>
            <person name="Varghese N."/>
            <person name="Submissions S."/>
        </authorList>
    </citation>
    <scope>NUCLEOTIDE SEQUENCE [LARGE SCALE GENOMIC DNA]</scope>
    <source>
        <strain evidence="15">DSM 20463</strain>
    </source>
</reference>
<keyword evidence="15" id="KW-1185">Reference proteome</keyword>
<dbReference type="PANTHER" id="PTHR22960">
    <property type="entry name" value="MOLYBDOPTERIN COFACTOR SYNTHESIS PROTEIN A"/>
    <property type="match status" value="1"/>
</dbReference>
<dbReference type="SUPFAM" id="SSF102114">
    <property type="entry name" value="Radical SAM enzymes"/>
    <property type="match status" value="1"/>
</dbReference>
<dbReference type="GO" id="GO:0061799">
    <property type="term" value="F:cyclic pyranopterin monophosphate synthase activity"/>
    <property type="evidence" value="ECO:0007669"/>
    <property type="project" value="TreeGrafter"/>
</dbReference>
<dbReference type="OrthoDB" id="9763993at2"/>
<dbReference type="GO" id="GO:0006777">
    <property type="term" value="P:Mo-molybdopterin cofactor biosynthetic process"/>
    <property type="evidence" value="ECO:0007669"/>
    <property type="project" value="UniProtKB-KW"/>
</dbReference>
<dbReference type="GO" id="GO:0046872">
    <property type="term" value="F:metal ion binding"/>
    <property type="evidence" value="ECO:0007669"/>
    <property type="project" value="UniProtKB-KW"/>
</dbReference>
<keyword evidence="8" id="KW-0411">Iron-sulfur</keyword>
<keyword evidence="3" id="KW-0004">4Fe-4S</keyword>
<evidence type="ECO:0000256" key="3">
    <source>
        <dbReference type="ARBA" id="ARBA00022485"/>
    </source>
</evidence>
<evidence type="ECO:0000256" key="1">
    <source>
        <dbReference type="ARBA" id="ARBA00001966"/>
    </source>
</evidence>
<dbReference type="STRING" id="573058.SAMN00017477_1629"/>
<evidence type="ECO:0000256" key="6">
    <source>
        <dbReference type="ARBA" id="ARBA00022741"/>
    </source>
</evidence>
<dbReference type="AlphaFoldDB" id="A0A1W1VBL4"/>
<evidence type="ECO:0000256" key="2">
    <source>
        <dbReference type="ARBA" id="ARBA00012167"/>
    </source>
</evidence>
<dbReference type="CDD" id="cd01335">
    <property type="entry name" value="Radical_SAM"/>
    <property type="match status" value="1"/>
</dbReference>
<comment type="cofactor">
    <cofactor evidence="1">
        <name>[4Fe-4S] cluster</name>
        <dbReference type="ChEBI" id="CHEBI:49883"/>
    </cofactor>
</comment>
<dbReference type="Pfam" id="PF06463">
    <property type="entry name" value="Mob_synth_C"/>
    <property type="match status" value="1"/>
</dbReference>
<dbReference type="GO" id="GO:0005525">
    <property type="term" value="F:GTP binding"/>
    <property type="evidence" value="ECO:0007669"/>
    <property type="project" value="UniProtKB-KW"/>
</dbReference>
<dbReference type="Proteomes" id="UP000192368">
    <property type="component" value="Unassembled WGS sequence"/>
</dbReference>
<evidence type="ECO:0000256" key="8">
    <source>
        <dbReference type="ARBA" id="ARBA00023014"/>
    </source>
</evidence>
<dbReference type="SMART" id="SM00729">
    <property type="entry name" value="Elp3"/>
    <property type="match status" value="1"/>
</dbReference>
<dbReference type="EMBL" id="FWWR01000011">
    <property type="protein sequence ID" value="SMB90441.1"/>
    <property type="molecule type" value="Genomic_DNA"/>
</dbReference>
<evidence type="ECO:0000259" key="13">
    <source>
        <dbReference type="PROSITE" id="PS51918"/>
    </source>
</evidence>
<dbReference type="InterPro" id="IPR058240">
    <property type="entry name" value="rSAM_sf"/>
</dbReference>
<accession>A0A1W1VBL4</accession>
<dbReference type="NCBIfam" id="TIGR02666">
    <property type="entry name" value="moaA"/>
    <property type="match status" value="1"/>
</dbReference>
<keyword evidence="9" id="KW-0342">GTP-binding</keyword>
<dbReference type="PROSITE" id="PS51918">
    <property type="entry name" value="RADICAL_SAM"/>
    <property type="match status" value="1"/>
</dbReference>
<dbReference type="InterPro" id="IPR010505">
    <property type="entry name" value="MoaA_twitch"/>
</dbReference>
<evidence type="ECO:0000256" key="12">
    <source>
        <dbReference type="ARBA" id="ARBA00048697"/>
    </source>
</evidence>
<dbReference type="GO" id="GO:0061798">
    <property type="term" value="F:GTP 3',8'-cyclase activity"/>
    <property type="evidence" value="ECO:0007669"/>
    <property type="project" value="UniProtKB-EC"/>
</dbReference>
<dbReference type="SFLD" id="SFLDS00029">
    <property type="entry name" value="Radical_SAM"/>
    <property type="match status" value="1"/>
</dbReference>
<dbReference type="InterPro" id="IPR000385">
    <property type="entry name" value="MoaA_NifB_PqqE_Fe-S-bd_CS"/>
</dbReference>
<name>A0A1W1VBL4_PEPAS</name>
<dbReference type="PANTHER" id="PTHR22960:SF0">
    <property type="entry name" value="MOLYBDENUM COFACTOR BIOSYNTHESIS PROTEIN 1"/>
    <property type="match status" value="1"/>
</dbReference>
<keyword evidence="5" id="KW-0479">Metal-binding</keyword>
<evidence type="ECO:0000256" key="9">
    <source>
        <dbReference type="ARBA" id="ARBA00023134"/>
    </source>
</evidence>
<sequence>MVVKAVNSRGIVDQSGRVIDYIRVSVTQRCNLRCVYCMPENCKIEKETLSFEDYLKILKVFRELGVKKIKITGGEPLVRQGVNKFINSLKNDLGFESVTLTTNGILLSKNIDELLEAGIDGINISLDTMNSEKYREITRLGDLSVVKNSIEELIEKKFKNIKINMVPIDGANSDEIIDFVDFAHENPVAVRFIELMPISEAVRYKGIKREKIISMIREKYGQEELINEKLGNGPAEYYTFEKFNGKIGFIDAVGHRFCENCNRVRMDSNGNLRLCLEFGDGISMVDFVEGKISEEDFKQKLKKIIYRKPLANDFDINSVSDFNMNNIGG</sequence>
<gene>
    <name evidence="14" type="ORF">SAMN00017477_1629</name>
</gene>
<organism evidence="14 15">
    <name type="scientific">Peptoniphilus asaccharolyticus DSM 20463</name>
    <dbReference type="NCBI Taxonomy" id="573058"/>
    <lineage>
        <taxon>Bacteria</taxon>
        <taxon>Bacillati</taxon>
        <taxon>Bacillota</taxon>
        <taxon>Tissierellia</taxon>
        <taxon>Tissierellales</taxon>
        <taxon>Peptoniphilaceae</taxon>
        <taxon>Peptoniphilus</taxon>
    </lineage>
</organism>
<dbReference type="InterPro" id="IPR050105">
    <property type="entry name" value="MoCo_biosynth_MoaA/MoaC"/>
</dbReference>
<dbReference type="SFLD" id="SFLDG01386">
    <property type="entry name" value="main_SPASM_domain-containing"/>
    <property type="match status" value="1"/>
</dbReference>
<dbReference type="RefSeq" id="WP_084231191.1">
    <property type="nucleotide sequence ID" value="NZ_FWWR01000011.1"/>
</dbReference>
<dbReference type="InterPro" id="IPR006638">
    <property type="entry name" value="Elp3/MiaA/NifB-like_rSAM"/>
</dbReference>
<evidence type="ECO:0000313" key="15">
    <source>
        <dbReference type="Proteomes" id="UP000192368"/>
    </source>
</evidence>
<feature type="domain" description="Radical SAM core" evidence="13">
    <location>
        <begin position="14"/>
        <end position="235"/>
    </location>
</feature>
<comment type="catalytic activity">
    <reaction evidence="12">
        <text>GTP + AH2 + S-adenosyl-L-methionine = (8S)-3',8-cyclo-7,8-dihydroguanosine 5'-triphosphate + 5'-deoxyadenosine + L-methionine + A + H(+)</text>
        <dbReference type="Rhea" id="RHEA:49576"/>
        <dbReference type="ChEBI" id="CHEBI:13193"/>
        <dbReference type="ChEBI" id="CHEBI:15378"/>
        <dbReference type="ChEBI" id="CHEBI:17319"/>
        <dbReference type="ChEBI" id="CHEBI:17499"/>
        <dbReference type="ChEBI" id="CHEBI:37565"/>
        <dbReference type="ChEBI" id="CHEBI:57844"/>
        <dbReference type="ChEBI" id="CHEBI:59789"/>
        <dbReference type="ChEBI" id="CHEBI:131766"/>
        <dbReference type="EC" id="4.1.99.22"/>
    </reaction>
</comment>
<dbReference type="UniPathway" id="UPA00344"/>
<dbReference type="InterPro" id="IPR040064">
    <property type="entry name" value="MoaA-like"/>
</dbReference>
<dbReference type="SFLD" id="SFLDG01067">
    <property type="entry name" value="SPASM/twitch_domain_containing"/>
    <property type="match status" value="1"/>
</dbReference>